<dbReference type="PROSITE" id="PS00070">
    <property type="entry name" value="ALDEHYDE_DEHYDR_CYS"/>
    <property type="match status" value="1"/>
</dbReference>
<dbReference type="FunFam" id="3.40.309.10:FF:000009">
    <property type="entry name" value="Aldehyde dehydrogenase A"/>
    <property type="match status" value="1"/>
</dbReference>
<dbReference type="AlphaFoldDB" id="A0A830EE40"/>
<dbReference type="Proteomes" id="UP000653099">
    <property type="component" value="Unassembled WGS sequence"/>
</dbReference>
<comment type="caution">
    <text evidence="7">The sequence shown here is derived from an EMBL/GenBank/DDBJ whole genome shotgun (WGS) entry which is preliminary data.</text>
</comment>
<dbReference type="RefSeq" id="WP_188786151.1">
    <property type="nucleotide sequence ID" value="NZ_BMOC01000003.1"/>
</dbReference>
<evidence type="ECO:0000256" key="4">
    <source>
        <dbReference type="PROSITE-ProRule" id="PRU10007"/>
    </source>
</evidence>
<evidence type="ECO:0000313" key="8">
    <source>
        <dbReference type="Proteomes" id="UP000653099"/>
    </source>
</evidence>
<dbReference type="InterPro" id="IPR016160">
    <property type="entry name" value="Ald_DH_CS_CYS"/>
</dbReference>
<reference evidence="7" key="2">
    <citation type="submission" date="2020-09" db="EMBL/GenBank/DDBJ databases">
        <authorList>
            <person name="Sun Q."/>
            <person name="Ohkuma M."/>
        </authorList>
    </citation>
    <scope>NUCLEOTIDE SEQUENCE</scope>
    <source>
        <strain evidence="7">JCM 14359</strain>
    </source>
</reference>
<reference evidence="7" key="1">
    <citation type="journal article" date="2014" name="Int. J. Syst. Evol. Microbiol.">
        <title>Complete genome sequence of Corynebacterium casei LMG S-19264T (=DSM 44701T), isolated from a smear-ripened cheese.</title>
        <authorList>
            <consortium name="US DOE Joint Genome Institute (JGI-PGF)"/>
            <person name="Walter F."/>
            <person name="Albersmeier A."/>
            <person name="Kalinowski J."/>
            <person name="Ruckert C."/>
        </authorList>
    </citation>
    <scope>NUCLEOTIDE SEQUENCE</scope>
    <source>
        <strain evidence="7">JCM 14359</strain>
    </source>
</reference>
<dbReference type="CDD" id="cd07078">
    <property type="entry name" value="ALDH"/>
    <property type="match status" value="1"/>
</dbReference>
<dbReference type="InterPro" id="IPR016161">
    <property type="entry name" value="Ald_DH/histidinol_DH"/>
</dbReference>
<name>A0A830EE40_9EURY</name>
<comment type="similarity">
    <text evidence="1 5">Belongs to the aldehyde dehydrogenase family.</text>
</comment>
<evidence type="ECO:0000256" key="1">
    <source>
        <dbReference type="ARBA" id="ARBA00009986"/>
    </source>
</evidence>
<gene>
    <name evidence="7" type="primary">gbsA</name>
    <name evidence="7" type="ORF">GCM10008995_08590</name>
</gene>
<evidence type="ECO:0000256" key="2">
    <source>
        <dbReference type="ARBA" id="ARBA00011881"/>
    </source>
</evidence>
<evidence type="ECO:0000313" key="7">
    <source>
        <dbReference type="EMBL" id="GGJ00991.1"/>
    </source>
</evidence>
<dbReference type="EMBL" id="BMOC01000003">
    <property type="protein sequence ID" value="GGJ00991.1"/>
    <property type="molecule type" value="Genomic_DNA"/>
</dbReference>
<evidence type="ECO:0000259" key="6">
    <source>
        <dbReference type="Pfam" id="PF00171"/>
    </source>
</evidence>
<keyword evidence="3 5" id="KW-0560">Oxidoreductase</keyword>
<dbReference type="Gene3D" id="3.40.605.10">
    <property type="entry name" value="Aldehyde Dehydrogenase, Chain A, domain 1"/>
    <property type="match status" value="1"/>
</dbReference>
<dbReference type="InterPro" id="IPR015590">
    <property type="entry name" value="Aldehyde_DH_dom"/>
</dbReference>
<feature type="active site" evidence="4">
    <location>
        <position position="244"/>
    </location>
</feature>
<dbReference type="FunFam" id="3.40.605.10:FF:000007">
    <property type="entry name" value="NAD/NADP-dependent betaine aldehyde dehydrogenase"/>
    <property type="match status" value="1"/>
</dbReference>
<keyword evidence="8" id="KW-1185">Reference proteome</keyword>
<sequence>MHSYDLFIDGGARSTAGSIEVTDPATGDPVGRVARGDASDADAAIAAASGAADGWERTAPGDRERALRTVADRIEADADAIAALLSEETGKCLATAEGEVAETAAQFRFYAGVADKVRGDTIPTAANRLNYTRRTPYGVTAHIIPWNYPLLLGTRGIAAALSTGNTVVAKPPSHAPLTTMWVGEHLVEALPDGVVNVVAGPGSAVGSAFTSHTDVDAITFTGSTGVGRGVLEDAAEHITHVDVELGGKSPALVLPDADLENAARGVVAGIFSNAGQNCVATSRCLVHESVHDDLVEKLVNKAERITLGPGTDPDTDMGPVISEHAREEILGYVDGAVQDGATLLTGGGVPDDPALADGTFVEPTILDDVETDMAVGCEEIFGPVLSVIPVESTDDAIAVANDSPYALAAAVWTEGLDATRLARRLDHGLVAVNTYPVSMPQSPWGGNKESGLGREGGLEGADAFTTVDSVVVEFDELAEPYR</sequence>
<evidence type="ECO:0000256" key="5">
    <source>
        <dbReference type="RuleBase" id="RU003345"/>
    </source>
</evidence>
<dbReference type="PANTHER" id="PTHR11699">
    <property type="entry name" value="ALDEHYDE DEHYDROGENASE-RELATED"/>
    <property type="match status" value="1"/>
</dbReference>
<protein>
    <submittedName>
        <fullName evidence="7">Betaine-aldehyde dehydrogenase</fullName>
    </submittedName>
</protein>
<dbReference type="InterPro" id="IPR029510">
    <property type="entry name" value="Ald_DH_CS_GLU"/>
</dbReference>
<dbReference type="SUPFAM" id="SSF53720">
    <property type="entry name" value="ALDH-like"/>
    <property type="match status" value="1"/>
</dbReference>
<dbReference type="Gene3D" id="3.40.309.10">
    <property type="entry name" value="Aldehyde Dehydrogenase, Chain A, domain 2"/>
    <property type="match status" value="1"/>
</dbReference>
<dbReference type="OrthoDB" id="6342at2157"/>
<dbReference type="InterPro" id="IPR016163">
    <property type="entry name" value="Ald_DH_C"/>
</dbReference>
<comment type="subunit">
    <text evidence="2">Homotetramer.</text>
</comment>
<dbReference type="InterPro" id="IPR016162">
    <property type="entry name" value="Ald_DH_N"/>
</dbReference>
<dbReference type="GO" id="GO:0016620">
    <property type="term" value="F:oxidoreductase activity, acting on the aldehyde or oxo group of donors, NAD or NADP as acceptor"/>
    <property type="evidence" value="ECO:0007669"/>
    <property type="project" value="InterPro"/>
</dbReference>
<dbReference type="PROSITE" id="PS00687">
    <property type="entry name" value="ALDEHYDE_DEHYDR_GLU"/>
    <property type="match status" value="1"/>
</dbReference>
<accession>A0A830EE40</accession>
<evidence type="ECO:0000256" key="3">
    <source>
        <dbReference type="ARBA" id="ARBA00023002"/>
    </source>
</evidence>
<feature type="domain" description="Aldehyde dehydrogenase" evidence="6">
    <location>
        <begin position="16"/>
        <end position="470"/>
    </location>
</feature>
<dbReference type="Pfam" id="PF00171">
    <property type="entry name" value="Aldedh"/>
    <property type="match status" value="1"/>
</dbReference>
<organism evidence="7 8">
    <name type="scientific">Halobellus salinus</name>
    <dbReference type="NCBI Taxonomy" id="931585"/>
    <lineage>
        <taxon>Archaea</taxon>
        <taxon>Methanobacteriati</taxon>
        <taxon>Methanobacteriota</taxon>
        <taxon>Stenosarchaea group</taxon>
        <taxon>Halobacteria</taxon>
        <taxon>Halobacteriales</taxon>
        <taxon>Haloferacaceae</taxon>
        <taxon>Halobellus</taxon>
    </lineage>
</organism>
<proteinExistence type="inferred from homology"/>